<gene>
    <name evidence="1" type="ORF">AQUCO_01000386v1</name>
</gene>
<keyword evidence="2" id="KW-1185">Reference proteome</keyword>
<proteinExistence type="predicted"/>
<dbReference type="AlphaFoldDB" id="A0A2G5E9M3"/>
<sequence length="115" mass="14326">MILEFPFRLIKYSKETYTMQLTLIWRCSKIRELLNKQRTTETSSKSLKLTVKDISFKLKRTETFETTERTWEFEHASVKFQISQMLTRKETRRHHTKFFFHKFKYYFLDTFFLEE</sequence>
<organism evidence="1 2">
    <name type="scientific">Aquilegia coerulea</name>
    <name type="common">Rocky mountain columbine</name>
    <dbReference type="NCBI Taxonomy" id="218851"/>
    <lineage>
        <taxon>Eukaryota</taxon>
        <taxon>Viridiplantae</taxon>
        <taxon>Streptophyta</taxon>
        <taxon>Embryophyta</taxon>
        <taxon>Tracheophyta</taxon>
        <taxon>Spermatophyta</taxon>
        <taxon>Magnoliopsida</taxon>
        <taxon>Ranunculales</taxon>
        <taxon>Ranunculaceae</taxon>
        <taxon>Thalictroideae</taxon>
        <taxon>Aquilegia</taxon>
    </lineage>
</organism>
<dbReference type="Proteomes" id="UP000230069">
    <property type="component" value="Unassembled WGS sequence"/>
</dbReference>
<protein>
    <submittedName>
        <fullName evidence="1">Uncharacterized protein</fullName>
    </submittedName>
</protein>
<evidence type="ECO:0000313" key="1">
    <source>
        <dbReference type="EMBL" id="PIA52469.1"/>
    </source>
</evidence>
<dbReference type="EMBL" id="KZ305027">
    <property type="protein sequence ID" value="PIA52469.1"/>
    <property type="molecule type" value="Genomic_DNA"/>
</dbReference>
<reference evidence="1 2" key="1">
    <citation type="submission" date="2017-09" db="EMBL/GenBank/DDBJ databases">
        <title>WGS assembly of Aquilegia coerulea Goldsmith.</title>
        <authorList>
            <person name="Hodges S."/>
            <person name="Kramer E."/>
            <person name="Nordborg M."/>
            <person name="Tomkins J."/>
            <person name="Borevitz J."/>
            <person name="Derieg N."/>
            <person name="Yan J."/>
            <person name="Mihaltcheva S."/>
            <person name="Hayes R.D."/>
            <person name="Rokhsar D."/>
        </authorList>
    </citation>
    <scope>NUCLEOTIDE SEQUENCE [LARGE SCALE GENOMIC DNA]</scope>
    <source>
        <strain evidence="2">cv. Goldsmith</strain>
    </source>
</reference>
<dbReference type="InParanoid" id="A0A2G5E9M3"/>
<accession>A0A2G5E9M3</accession>
<name>A0A2G5E9M3_AQUCA</name>
<evidence type="ECO:0000313" key="2">
    <source>
        <dbReference type="Proteomes" id="UP000230069"/>
    </source>
</evidence>